<keyword evidence="3" id="KW-0862">Zinc</keyword>
<organism evidence="6">
    <name type="scientific">Gongylonema pulchrum</name>
    <dbReference type="NCBI Taxonomy" id="637853"/>
    <lineage>
        <taxon>Eukaryota</taxon>
        <taxon>Metazoa</taxon>
        <taxon>Ecdysozoa</taxon>
        <taxon>Nematoda</taxon>
        <taxon>Chromadorea</taxon>
        <taxon>Rhabditida</taxon>
        <taxon>Spirurina</taxon>
        <taxon>Spiruromorpha</taxon>
        <taxon>Spiruroidea</taxon>
        <taxon>Gongylonematidae</taxon>
        <taxon>Gongylonema</taxon>
    </lineage>
</organism>
<evidence type="ECO:0000256" key="1">
    <source>
        <dbReference type="ARBA" id="ARBA00007818"/>
    </source>
</evidence>
<evidence type="ECO:0000256" key="3">
    <source>
        <dbReference type="ARBA" id="ARBA00022833"/>
    </source>
</evidence>
<dbReference type="GO" id="GO:0008270">
    <property type="term" value="F:zinc ion binding"/>
    <property type="evidence" value="ECO:0007669"/>
    <property type="project" value="TreeGrafter"/>
</dbReference>
<dbReference type="OrthoDB" id="10248838at2759"/>
<reference evidence="4 5" key="2">
    <citation type="submission" date="2018-11" db="EMBL/GenBank/DDBJ databases">
        <authorList>
            <consortium name="Pathogen Informatics"/>
        </authorList>
    </citation>
    <scope>NUCLEOTIDE SEQUENCE [LARGE SCALE GENOMIC DNA]</scope>
</reference>
<gene>
    <name evidence="4" type="ORF">GPUH_LOCUS624</name>
</gene>
<evidence type="ECO:0000256" key="2">
    <source>
        <dbReference type="ARBA" id="ARBA00022723"/>
    </source>
</evidence>
<keyword evidence="5" id="KW-1185">Reference proteome</keyword>
<dbReference type="EMBL" id="UYRT01000595">
    <property type="protein sequence ID" value="VDK28420.1"/>
    <property type="molecule type" value="Genomic_DNA"/>
</dbReference>
<protein>
    <submittedName>
        <fullName evidence="6">TLDc domain-containing protein</fullName>
    </submittedName>
</protein>
<name>A0A183CVY3_9BILA</name>
<reference evidence="6" key="1">
    <citation type="submission" date="2016-06" db="UniProtKB">
        <authorList>
            <consortium name="WormBaseParasite"/>
        </authorList>
    </citation>
    <scope>IDENTIFICATION</scope>
</reference>
<sequence>MPIFALQLKARMVNVTELAPAGNWKTFKWHLKEKQQVGNRGTSLEIMQDSFRPYVISSEGDDDDFKDIIHFNCRGMEPTDFDPRSGWAANATDSDIRFDSIDLSEKV</sequence>
<dbReference type="Pfam" id="PF05907">
    <property type="entry name" value="CXXC_Zn-b_euk"/>
    <property type="match status" value="1"/>
</dbReference>
<dbReference type="PANTHER" id="PTHR12857">
    <property type="entry name" value="CXXC MOTIF CONTAINING ZINC BINDING PROTEIN"/>
    <property type="match status" value="1"/>
</dbReference>
<dbReference type="InterPro" id="IPR008584">
    <property type="entry name" value="CXXC_Zn-binding_euk"/>
</dbReference>
<comment type="similarity">
    <text evidence="1">Belongs to the UPF0587 family.</text>
</comment>
<dbReference type="AlphaFoldDB" id="A0A183CVY3"/>
<evidence type="ECO:0000313" key="4">
    <source>
        <dbReference type="EMBL" id="VDK28420.1"/>
    </source>
</evidence>
<evidence type="ECO:0000313" key="6">
    <source>
        <dbReference type="WBParaSite" id="GPUH_0000062401-mRNA-1"/>
    </source>
</evidence>
<accession>A0A183CVY3</accession>
<dbReference type="SUPFAM" id="SSF141678">
    <property type="entry name" value="MAL13P1.257-like"/>
    <property type="match status" value="1"/>
</dbReference>
<dbReference type="Proteomes" id="UP000271098">
    <property type="component" value="Unassembled WGS sequence"/>
</dbReference>
<proteinExistence type="inferred from homology"/>
<dbReference type="WBParaSite" id="GPUH_0000062401-mRNA-1">
    <property type="protein sequence ID" value="GPUH_0000062401-mRNA-1"/>
    <property type="gene ID" value="GPUH_0000062401"/>
</dbReference>
<evidence type="ECO:0000313" key="5">
    <source>
        <dbReference type="Proteomes" id="UP000271098"/>
    </source>
</evidence>
<dbReference type="PANTHER" id="PTHR12857:SF0">
    <property type="entry name" value="CXXC MOTIF CONTAINING ZINC BINDING PROTEIN"/>
    <property type="match status" value="1"/>
</dbReference>
<keyword evidence="2" id="KW-0479">Metal-binding</keyword>